<dbReference type="CTD" id="9944601"/>
<protein>
    <submittedName>
        <fullName evidence="1">Uncharacterized protein</fullName>
    </submittedName>
</protein>
<proteinExistence type="predicted"/>
<accession>A0A1S0TY13</accession>
<gene>
    <name evidence="1" type="ORF">LOAG_07184</name>
</gene>
<dbReference type="KEGG" id="loa:LOAG_07184"/>
<evidence type="ECO:0000313" key="1">
    <source>
        <dbReference type="EMBL" id="EFO21306.1"/>
    </source>
</evidence>
<dbReference type="AlphaFoldDB" id="A0A1S0TY13"/>
<organism evidence="1">
    <name type="scientific">Loa loa</name>
    <name type="common">Eye worm</name>
    <name type="synonym">Filaria loa</name>
    <dbReference type="NCBI Taxonomy" id="7209"/>
    <lineage>
        <taxon>Eukaryota</taxon>
        <taxon>Metazoa</taxon>
        <taxon>Ecdysozoa</taxon>
        <taxon>Nematoda</taxon>
        <taxon>Chromadorea</taxon>
        <taxon>Rhabditida</taxon>
        <taxon>Spirurina</taxon>
        <taxon>Spiruromorpha</taxon>
        <taxon>Filarioidea</taxon>
        <taxon>Onchocercidae</taxon>
        <taxon>Loa</taxon>
    </lineage>
</organism>
<name>A0A1S0TY13_LOALO</name>
<dbReference type="InParanoid" id="A0A1S0TY13"/>
<dbReference type="EMBL" id="JH712091">
    <property type="protein sequence ID" value="EFO21306.1"/>
    <property type="molecule type" value="Genomic_DNA"/>
</dbReference>
<reference evidence="1" key="1">
    <citation type="submission" date="2012-04" db="EMBL/GenBank/DDBJ databases">
        <title>The Genome Sequence of Loa loa.</title>
        <authorList>
            <consortium name="The Broad Institute Genome Sequencing Platform"/>
            <consortium name="Broad Institute Genome Sequencing Center for Infectious Disease"/>
            <person name="Nutman T.B."/>
            <person name="Fink D.L."/>
            <person name="Russ C."/>
            <person name="Young S."/>
            <person name="Zeng Q."/>
            <person name="Gargeya S."/>
            <person name="Alvarado L."/>
            <person name="Berlin A."/>
            <person name="Chapman S.B."/>
            <person name="Chen Z."/>
            <person name="Freedman E."/>
            <person name="Gellesch M."/>
            <person name="Goldberg J."/>
            <person name="Griggs A."/>
            <person name="Gujja S."/>
            <person name="Heilman E.R."/>
            <person name="Heiman D."/>
            <person name="Howarth C."/>
            <person name="Mehta T."/>
            <person name="Neiman D."/>
            <person name="Pearson M."/>
            <person name="Roberts A."/>
            <person name="Saif S."/>
            <person name="Shea T."/>
            <person name="Shenoy N."/>
            <person name="Sisk P."/>
            <person name="Stolte C."/>
            <person name="Sykes S."/>
            <person name="White J."/>
            <person name="Yandava C."/>
            <person name="Haas B."/>
            <person name="Henn M.R."/>
            <person name="Nusbaum C."/>
            <person name="Birren B."/>
        </authorList>
    </citation>
    <scope>NUCLEOTIDE SEQUENCE [LARGE SCALE GENOMIC DNA]</scope>
</reference>
<dbReference type="GeneID" id="9944601"/>
<dbReference type="RefSeq" id="XP_003142766.1">
    <property type="nucleotide sequence ID" value="XM_003142718.1"/>
</dbReference>
<sequence length="126" mass="14466">MSGLFLSVDCFEKDPEIRKFSEAKLLCNLALIFNDVAVFEAKQFSLLPISFLHKSTEATNVKFLDHLFCSVIFLKMKDRSPEREISIINQLLYGKNNLQKMGNSKKLGMKQIISKRIGNCMMNNEK</sequence>